<dbReference type="Proteomes" id="UP000663570">
    <property type="component" value="Chromosome"/>
</dbReference>
<evidence type="ECO:0000313" key="9">
    <source>
        <dbReference type="Proteomes" id="UP000663570"/>
    </source>
</evidence>
<dbReference type="RefSeq" id="WP_172201882.1">
    <property type="nucleotide sequence ID" value="NZ_CP071060.1"/>
</dbReference>
<evidence type="ECO:0000256" key="2">
    <source>
        <dbReference type="ARBA" id="ARBA00008488"/>
    </source>
</evidence>
<feature type="transmembrane region" description="Helical" evidence="7">
    <location>
        <begin position="192"/>
        <end position="213"/>
    </location>
</feature>
<dbReference type="PANTHER" id="PTHR20855">
    <property type="entry name" value="ADIPOR/PROGESTIN RECEPTOR-RELATED"/>
    <property type="match status" value="1"/>
</dbReference>
<dbReference type="NCBIfam" id="TIGR01065">
    <property type="entry name" value="hlyIII"/>
    <property type="match status" value="1"/>
</dbReference>
<keyword evidence="3" id="KW-1003">Cell membrane</keyword>
<feature type="transmembrane region" description="Helical" evidence="7">
    <location>
        <begin position="44"/>
        <end position="62"/>
    </location>
</feature>
<dbReference type="EMBL" id="CP071060">
    <property type="protein sequence ID" value="QSI77186.1"/>
    <property type="molecule type" value="Genomic_DNA"/>
</dbReference>
<proteinExistence type="inferred from homology"/>
<protein>
    <submittedName>
        <fullName evidence="8">Hemolysin III family protein</fullName>
    </submittedName>
</protein>
<dbReference type="PANTHER" id="PTHR20855:SF3">
    <property type="entry name" value="LD03007P"/>
    <property type="match status" value="1"/>
</dbReference>
<evidence type="ECO:0000256" key="3">
    <source>
        <dbReference type="ARBA" id="ARBA00022475"/>
    </source>
</evidence>
<evidence type="ECO:0000256" key="6">
    <source>
        <dbReference type="ARBA" id="ARBA00023136"/>
    </source>
</evidence>
<evidence type="ECO:0000256" key="7">
    <source>
        <dbReference type="SAM" id="Phobius"/>
    </source>
</evidence>
<keyword evidence="6 7" id="KW-0472">Membrane</keyword>
<keyword evidence="5 7" id="KW-1133">Transmembrane helix</keyword>
<feature type="transmembrane region" description="Helical" evidence="7">
    <location>
        <begin position="138"/>
        <end position="156"/>
    </location>
</feature>
<dbReference type="Pfam" id="PF03006">
    <property type="entry name" value="HlyIII"/>
    <property type="match status" value="1"/>
</dbReference>
<evidence type="ECO:0000256" key="5">
    <source>
        <dbReference type="ARBA" id="ARBA00022989"/>
    </source>
</evidence>
<keyword evidence="9" id="KW-1185">Reference proteome</keyword>
<feature type="transmembrane region" description="Helical" evidence="7">
    <location>
        <begin position="21"/>
        <end position="38"/>
    </location>
</feature>
<dbReference type="InterPro" id="IPR004254">
    <property type="entry name" value="AdipoR/HlyIII-related"/>
</dbReference>
<comment type="subcellular location">
    <subcellularLocation>
        <location evidence="1">Cell membrane</location>
        <topology evidence="1">Multi-pass membrane protein</topology>
    </subcellularLocation>
</comment>
<comment type="similarity">
    <text evidence="2">Belongs to the UPF0073 (Hly-III) family.</text>
</comment>
<evidence type="ECO:0000313" key="8">
    <source>
        <dbReference type="EMBL" id="QSI77186.1"/>
    </source>
</evidence>
<accession>A0ABX7M6Q4</accession>
<gene>
    <name evidence="8" type="ORF">JY500_00605</name>
</gene>
<keyword evidence="4 7" id="KW-0812">Transmembrane</keyword>
<evidence type="ECO:0000256" key="4">
    <source>
        <dbReference type="ARBA" id="ARBA00022692"/>
    </source>
</evidence>
<dbReference type="InterPro" id="IPR005744">
    <property type="entry name" value="Hy-lIII"/>
</dbReference>
<sequence length="214" mass="23116">MKVKKRPQSRAEELANSISHGIGLLAALVAAPILIVVTARSGNAANIVGAAVFAVCMVLTYLNSSIYHWMPQGHLKQVFRKFDHAAIFLLIAGTYTPFTLGVLSGAMGWTLFGLVWGIAALGLLLMQFNRLGNQWVSNGLYLAMGWLIVVATVPLVTHMAPAGLLLLLAGGLAYSGGVVFYALDARLRFGHFVWHLFVLAGSTCHFFAVLWYAN</sequence>
<organism evidence="8 9">
    <name type="scientific">Niveibacterium microcysteis</name>
    <dbReference type="NCBI Taxonomy" id="2811415"/>
    <lineage>
        <taxon>Bacteria</taxon>
        <taxon>Pseudomonadati</taxon>
        <taxon>Pseudomonadota</taxon>
        <taxon>Betaproteobacteria</taxon>
        <taxon>Rhodocyclales</taxon>
        <taxon>Rhodocyclaceae</taxon>
        <taxon>Niveibacterium</taxon>
    </lineage>
</organism>
<reference evidence="8 9" key="1">
    <citation type="submission" date="2021-02" db="EMBL/GenBank/DDBJ databases">
        <title>Niveibacterium changnyeongensis HC41.</title>
        <authorList>
            <person name="Kang M."/>
        </authorList>
    </citation>
    <scope>NUCLEOTIDE SEQUENCE [LARGE SCALE GENOMIC DNA]</scope>
    <source>
        <strain evidence="8 9">HC41</strain>
    </source>
</reference>
<evidence type="ECO:0000256" key="1">
    <source>
        <dbReference type="ARBA" id="ARBA00004651"/>
    </source>
</evidence>
<feature type="transmembrane region" description="Helical" evidence="7">
    <location>
        <begin position="106"/>
        <end position="126"/>
    </location>
</feature>
<feature type="transmembrane region" description="Helical" evidence="7">
    <location>
        <begin position="82"/>
        <end position="100"/>
    </location>
</feature>
<name>A0ABX7M6Q4_9RHOO</name>
<feature type="transmembrane region" description="Helical" evidence="7">
    <location>
        <begin position="162"/>
        <end position="183"/>
    </location>
</feature>